<keyword evidence="2" id="KW-1185">Reference proteome</keyword>
<dbReference type="EMBL" id="UYSL01019755">
    <property type="protein sequence ID" value="VDL69311.1"/>
    <property type="molecule type" value="Genomic_DNA"/>
</dbReference>
<name>A0A0N4XT36_NIPBR</name>
<organism evidence="3">
    <name type="scientific">Nippostrongylus brasiliensis</name>
    <name type="common">Rat hookworm</name>
    <dbReference type="NCBI Taxonomy" id="27835"/>
    <lineage>
        <taxon>Eukaryota</taxon>
        <taxon>Metazoa</taxon>
        <taxon>Ecdysozoa</taxon>
        <taxon>Nematoda</taxon>
        <taxon>Chromadorea</taxon>
        <taxon>Rhabditida</taxon>
        <taxon>Rhabditina</taxon>
        <taxon>Rhabditomorpha</taxon>
        <taxon>Strongyloidea</taxon>
        <taxon>Heligmosomidae</taxon>
        <taxon>Nippostrongylus</taxon>
    </lineage>
</organism>
<dbReference type="WBParaSite" id="NBR_0000572101-mRNA-1">
    <property type="protein sequence ID" value="NBR_0000572101-mRNA-1"/>
    <property type="gene ID" value="NBR_0000572101"/>
</dbReference>
<dbReference type="Proteomes" id="UP000271162">
    <property type="component" value="Unassembled WGS sequence"/>
</dbReference>
<reference evidence="3" key="1">
    <citation type="submission" date="2017-02" db="UniProtKB">
        <authorList>
            <consortium name="WormBaseParasite"/>
        </authorList>
    </citation>
    <scope>IDENTIFICATION</scope>
</reference>
<accession>A0A0N4XT36</accession>
<sequence>SSTKVWSFCSELGYWTGAVRLDEISHAWFVSLFLKEETCCEIRLTATKSEEACVAGEWPSAALSEGQQLLPDIPSLDTLPKKRHSGVIVICKRNGFSFQRKRIKSLQ</sequence>
<protein>
    <submittedName>
        <fullName evidence="3">Agenet domain-containing protein</fullName>
    </submittedName>
</protein>
<dbReference type="AlphaFoldDB" id="A0A0N4XT36"/>
<evidence type="ECO:0000313" key="1">
    <source>
        <dbReference type="EMBL" id="VDL69311.1"/>
    </source>
</evidence>
<proteinExistence type="predicted"/>
<evidence type="ECO:0000313" key="2">
    <source>
        <dbReference type="Proteomes" id="UP000271162"/>
    </source>
</evidence>
<reference evidence="1 2" key="2">
    <citation type="submission" date="2018-11" db="EMBL/GenBank/DDBJ databases">
        <authorList>
            <consortium name="Pathogen Informatics"/>
        </authorList>
    </citation>
    <scope>NUCLEOTIDE SEQUENCE [LARGE SCALE GENOMIC DNA]</scope>
</reference>
<gene>
    <name evidence="1" type="ORF">NBR_LOCUS5722</name>
</gene>
<evidence type="ECO:0000313" key="3">
    <source>
        <dbReference type="WBParaSite" id="NBR_0000572101-mRNA-1"/>
    </source>
</evidence>